<feature type="domain" description="Peptide methionine sulphoxide reductase MsrA" evidence="6">
    <location>
        <begin position="7"/>
        <end position="154"/>
    </location>
</feature>
<evidence type="ECO:0000259" key="6">
    <source>
        <dbReference type="Pfam" id="PF01625"/>
    </source>
</evidence>
<comment type="catalytic activity">
    <reaction evidence="2 4">
        <text>L-methionyl-[protein] + [thioredoxin]-disulfide + H2O = L-methionyl-(S)-S-oxide-[protein] + [thioredoxin]-dithiol</text>
        <dbReference type="Rhea" id="RHEA:14217"/>
        <dbReference type="Rhea" id="RHEA-COMP:10698"/>
        <dbReference type="Rhea" id="RHEA-COMP:10700"/>
        <dbReference type="Rhea" id="RHEA-COMP:12313"/>
        <dbReference type="Rhea" id="RHEA-COMP:12315"/>
        <dbReference type="ChEBI" id="CHEBI:15377"/>
        <dbReference type="ChEBI" id="CHEBI:16044"/>
        <dbReference type="ChEBI" id="CHEBI:29950"/>
        <dbReference type="ChEBI" id="CHEBI:44120"/>
        <dbReference type="ChEBI" id="CHEBI:50058"/>
        <dbReference type="EC" id="1.8.4.11"/>
    </reaction>
</comment>
<evidence type="ECO:0000313" key="8">
    <source>
        <dbReference type="Proteomes" id="UP000199002"/>
    </source>
</evidence>
<evidence type="ECO:0000313" key="7">
    <source>
        <dbReference type="EMBL" id="SEA93752.1"/>
    </source>
</evidence>
<feature type="active site" evidence="4">
    <location>
        <position position="13"/>
    </location>
</feature>
<feature type="compositionally biased region" description="Basic and acidic residues" evidence="5">
    <location>
        <begin position="172"/>
        <end position="182"/>
    </location>
</feature>
<gene>
    <name evidence="4" type="primary">msrA</name>
    <name evidence="7" type="ORF">SAMN05421875_1519</name>
</gene>
<dbReference type="GO" id="GO:0008113">
    <property type="term" value="F:peptide-methionine (S)-S-oxide reductase activity"/>
    <property type="evidence" value="ECO:0007669"/>
    <property type="project" value="UniProtKB-UniRule"/>
</dbReference>
<protein>
    <recommendedName>
        <fullName evidence="4">Peptide methionine sulfoxide reductase MsrA</fullName>
        <shortName evidence="4">Protein-methionine-S-oxide reductase</shortName>
        <ecNumber evidence="4">1.8.4.11</ecNumber>
    </recommendedName>
    <alternativeName>
        <fullName evidence="4">Peptide-methionine (S)-S-oxide reductase</fullName>
        <shortName evidence="4">Peptide Met(O) reductase</shortName>
    </alternativeName>
</protein>
<dbReference type="STRING" id="592050.SAMN05421875_1519"/>
<dbReference type="SUPFAM" id="SSF55068">
    <property type="entry name" value="Peptide methionine sulfoxide reductase"/>
    <property type="match status" value="1"/>
</dbReference>
<dbReference type="Proteomes" id="UP000199002">
    <property type="component" value="Unassembled WGS sequence"/>
</dbReference>
<comment type="catalytic activity">
    <reaction evidence="3 4">
        <text>[thioredoxin]-disulfide + L-methionine + H2O = L-methionine (S)-S-oxide + [thioredoxin]-dithiol</text>
        <dbReference type="Rhea" id="RHEA:19993"/>
        <dbReference type="Rhea" id="RHEA-COMP:10698"/>
        <dbReference type="Rhea" id="RHEA-COMP:10700"/>
        <dbReference type="ChEBI" id="CHEBI:15377"/>
        <dbReference type="ChEBI" id="CHEBI:29950"/>
        <dbReference type="ChEBI" id="CHEBI:50058"/>
        <dbReference type="ChEBI" id="CHEBI:57844"/>
        <dbReference type="ChEBI" id="CHEBI:58772"/>
        <dbReference type="EC" id="1.8.4.11"/>
    </reaction>
</comment>
<name>A0A1H4FB78_9BURK</name>
<reference evidence="8" key="1">
    <citation type="submission" date="2016-10" db="EMBL/GenBank/DDBJ databases">
        <authorList>
            <person name="Varghese N."/>
            <person name="Submissions S."/>
        </authorList>
    </citation>
    <scope>NUCLEOTIDE SEQUENCE [LARGE SCALE GENOMIC DNA]</scope>
    <source>
        <strain evidence="8">DSM 25157</strain>
    </source>
</reference>
<organism evidence="7 8">
    <name type="scientific">Acidovorax soli</name>
    <dbReference type="NCBI Taxonomy" id="592050"/>
    <lineage>
        <taxon>Bacteria</taxon>
        <taxon>Pseudomonadati</taxon>
        <taxon>Pseudomonadota</taxon>
        <taxon>Betaproteobacteria</taxon>
        <taxon>Burkholderiales</taxon>
        <taxon>Comamonadaceae</taxon>
        <taxon>Acidovorax</taxon>
    </lineage>
</organism>
<feature type="region of interest" description="Disordered" evidence="5">
    <location>
        <begin position="171"/>
        <end position="208"/>
    </location>
</feature>
<dbReference type="HAMAP" id="MF_01401">
    <property type="entry name" value="MsrA"/>
    <property type="match status" value="1"/>
</dbReference>
<proteinExistence type="inferred from homology"/>
<dbReference type="PANTHER" id="PTHR43774:SF1">
    <property type="entry name" value="PEPTIDE METHIONINE SULFOXIDE REDUCTASE MSRA 2"/>
    <property type="match status" value="1"/>
</dbReference>
<comment type="similarity">
    <text evidence="4">Belongs to the MsrA Met sulfoxide reductase family.</text>
</comment>
<keyword evidence="1 4" id="KW-0560">Oxidoreductase</keyword>
<dbReference type="InterPro" id="IPR036509">
    <property type="entry name" value="Met_Sox_Rdtase_MsrA_sf"/>
</dbReference>
<keyword evidence="8" id="KW-1185">Reference proteome</keyword>
<evidence type="ECO:0000256" key="1">
    <source>
        <dbReference type="ARBA" id="ARBA00023002"/>
    </source>
</evidence>
<sequence>MSSKETALLFGGCFWGIQDLVRRLPSVNSTRVGYSDVANAYATHRNHGTHGEALEVVFGPARTSWRALLEFFFLIHNPSTPNRQGNDGGCYYRSGIYYKTPEHRQITLETIADVDASGLWPGKMVTGVEPAGPFWQAEPEHKDYLQRNLNGYTCRFPPVSQRAVRNRSLTQRFHDERPRPHESPAVASSAVDRCAREPDSATRAGRSR</sequence>
<evidence type="ECO:0000256" key="3">
    <source>
        <dbReference type="ARBA" id="ARBA00048782"/>
    </source>
</evidence>
<dbReference type="GO" id="GO:0033744">
    <property type="term" value="F:L-methionine:thioredoxin-disulfide S-oxidoreductase activity"/>
    <property type="evidence" value="ECO:0007669"/>
    <property type="project" value="RHEA"/>
</dbReference>
<dbReference type="NCBIfam" id="TIGR00401">
    <property type="entry name" value="msrA"/>
    <property type="match status" value="1"/>
</dbReference>
<evidence type="ECO:0000256" key="2">
    <source>
        <dbReference type="ARBA" id="ARBA00047806"/>
    </source>
</evidence>
<dbReference type="AlphaFoldDB" id="A0A1H4FB78"/>
<comment type="function">
    <text evidence="4">Has an important function as a repair enzyme for proteins that have been inactivated by oxidation. Catalyzes the reversible oxidation-reduction of methionine sulfoxide in proteins to methionine.</text>
</comment>
<dbReference type="InterPro" id="IPR002569">
    <property type="entry name" value="Met_Sox_Rdtase_MsrA_dom"/>
</dbReference>
<dbReference type="PANTHER" id="PTHR43774">
    <property type="entry name" value="PEPTIDE METHIONINE SULFOXIDE REDUCTASE"/>
    <property type="match status" value="1"/>
</dbReference>
<dbReference type="EMBL" id="FNQJ01000051">
    <property type="protein sequence ID" value="SEA93752.1"/>
    <property type="molecule type" value="Genomic_DNA"/>
</dbReference>
<dbReference type="EC" id="1.8.4.11" evidence="4"/>
<evidence type="ECO:0000256" key="5">
    <source>
        <dbReference type="SAM" id="MobiDB-lite"/>
    </source>
</evidence>
<evidence type="ECO:0000256" key="4">
    <source>
        <dbReference type="HAMAP-Rule" id="MF_01401"/>
    </source>
</evidence>
<dbReference type="Pfam" id="PF01625">
    <property type="entry name" value="PMSR"/>
    <property type="match status" value="1"/>
</dbReference>
<dbReference type="Gene3D" id="3.30.1060.10">
    <property type="entry name" value="Peptide methionine sulphoxide reductase MsrA"/>
    <property type="match status" value="1"/>
</dbReference>
<accession>A0A1H4FB78</accession>